<dbReference type="EMBL" id="CP025761">
    <property type="protein sequence ID" value="KGB75396.1"/>
    <property type="molecule type" value="Genomic_DNA"/>
</dbReference>
<dbReference type="HOGENOM" id="CLU_017901_0_0_1"/>
<dbReference type="GeneID" id="88177599"/>
<sequence length="543" mass="61570">MDESDLHAIDAQLRAIRVDDGPPRKPLLLDKMFMRAIQWSGSSKMYQSDESSTPPPPSPPRQPEIYPLPLGIPEQSYGPSPLSMLFRYEELVPLVLENFDKPSDWAKLCRVSKGWCGIGRKRLYEHVWVRPWEDGPHVKLVRLFETLHRRPELCRLIRRLDVRFFPLATRGEERSDLDDHVQLAMSNMCNLESLIWTRDKSLNPTLFETISHLPRVQSLEISGHSYRYYDPSLLGTFSSLEDLRIMMPDPHMKSKLVGLVTALDEREQGGLKGLDIICQSSSLIDDTILTVMAPRLRNLRRLTFWGCTRVTRDGIYSILNEVGPNIQELSLDALPHSSLLDLTSSTPLPQLQTFSLSITIPHRESTSAVHTLSLFDLPALPVCPSLSALHLTISGSKPLLPLETWITFQSQLPENLRKLSLVNLVITSPETLSTVLESLPNLEELYITATHPSIMLPIPALSASSLRIFHVNFTLSSASISSRGAVAQYLHSLAEKMEQIEQIGSANMVFEVHRRMEDDGERIVKLCRWSRTFLPGYFQVWRA</sequence>
<dbReference type="RefSeq" id="XP_062881345.1">
    <property type="nucleotide sequence ID" value="XM_063025390.1"/>
</dbReference>
<evidence type="ECO:0000313" key="2">
    <source>
        <dbReference type="EMBL" id="KGB75396.1"/>
    </source>
</evidence>
<dbReference type="VEuPathDB" id="FungiDB:CNBG_1234"/>
<evidence type="ECO:0000313" key="3">
    <source>
        <dbReference type="Proteomes" id="UP000029445"/>
    </source>
</evidence>
<reference evidence="2 3" key="2">
    <citation type="journal article" date="2018" name="Proc. Natl. Acad. Sci.">
        <title>RNAi is a critical determinant of centromere evolution in closely related fungi.</title>
        <authorList>
            <person name="Yadav V."/>
            <person name="Sun S."/>
            <person name="Billmyre R.B."/>
            <person name="Thimmappa B.C."/>
            <person name="Shea T."/>
            <person name="Lintner R."/>
            <person name="Bakkeren G."/>
            <person name="Cuomo C.A."/>
            <person name="Heitman J."/>
            <person name="Sanyal K."/>
        </authorList>
    </citation>
    <scope>NUCLEOTIDE SEQUENCE [LARGE SCALE GENOMIC DNA]</scope>
    <source>
        <strain evidence="2 3">R265</strain>
    </source>
</reference>
<dbReference type="AlphaFoldDB" id="A0A095D1S8"/>
<dbReference type="STRING" id="294750.A0A095D1S8"/>
<dbReference type="OMA" id="CTNLRSC"/>
<dbReference type="InterPro" id="IPR032675">
    <property type="entry name" value="LRR_dom_sf"/>
</dbReference>
<dbReference type="OrthoDB" id="2585512at2759"/>
<keyword evidence="3" id="KW-1185">Reference proteome</keyword>
<evidence type="ECO:0000256" key="1">
    <source>
        <dbReference type="SAM" id="MobiDB-lite"/>
    </source>
</evidence>
<organism evidence="2 3">
    <name type="scientific">Cryptococcus deuterogattii (strain R265)</name>
    <name type="common">Cryptococcus gattii VGII (strain R265)</name>
    <dbReference type="NCBI Taxonomy" id="294750"/>
    <lineage>
        <taxon>Eukaryota</taxon>
        <taxon>Fungi</taxon>
        <taxon>Dikarya</taxon>
        <taxon>Basidiomycota</taxon>
        <taxon>Agaricomycotina</taxon>
        <taxon>Tremellomycetes</taxon>
        <taxon>Tremellales</taxon>
        <taxon>Cryptococcaceae</taxon>
        <taxon>Cryptococcus</taxon>
        <taxon>Cryptococcus gattii species complex</taxon>
    </lineage>
</organism>
<protein>
    <recommendedName>
        <fullName evidence="4">F-box domain-containing protein</fullName>
    </recommendedName>
</protein>
<reference evidence="2 3" key="1">
    <citation type="journal article" date="2011" name="MBio">
        <title>Genome variation in Cryptococcus gattii, an emerging pathogen of immunocompetent hosts.</title>
        <authorList>
            <person name="D'Souza C.A."/>
            <person name="Kronstad J.W."/>
            <person name="Taylor G."/>
            <person name="Warren R."/>
            <person name="Yuen M."/>
            <person name="Hu G."/>
            <person name="Jung W.H."/>
            <person name="Sham A."/>
            <person name="Kidd S.E."/>
            <person name="Tangen K."/>
            <person name="Lee N."/>
            <person name="Zeilmaker T."/>
            <person name="Sawkins J."/>
            <person name="McVicker G."/>
            <person name="Shah S."/>
            <person name="Gnerre S."/>
            <person name="Griggs A."/>
            <person name="Zeng Q."/>
            <person name="Bartlett K."/>
            <person name="Li W."/>
            <person name="Wang X."/>
            <person name="Heitman J."/>
            <person name="Stajich J.E."/>
            <person name="Fraser J.A."/>
            <person name="Meyer W."/>
            <person name="Carter D."/>
            <person name="Schein J."/>
            <person name="Krzywinski M."/>
            <person name="Kwon-Chung K.J."/>
            <person name="Varma A."/>
            <person name="Wang J."/>
            <person name="Brunham R."/>
            <person name="Fyfe M."/>
            <person name="Ouellette B.F."/>
            <person name="Siddiqui A."/>
            <person name="Marra M."/>
            <person name="Jones S."/>
            <person name="Holt R."/>
            <person name="Birren B.W."/>
            <person name="Galagan J.E."/>
            <person name="Cuomo C.A."/>
        </authorList>
    </citation>
    <scope>NUCLEOTIDE SEQUENCE [LARGE SCALE GENOMIC DNA]</scope>
    <source>
        <strain evidence="2 3">R265</strain>
    </source>
</reference>
<gene>
    <name evidence="2" type="ORF">CNBG_1234</name>
</gene>
<feature type="compositionally biased region" description="Pro residues" evidence="1">
    <location>
        <begin position="53"/>
        <end position="62"/>
    </location>
</feature>
<name>A0A095D1S8_CRYD2</name>
<proteinExistence type="predicted"/>
<dbReference type="Proteomes" id="UP000029445">
    <property type="component" value="Chromosome 3"/>
</dbReference>
<evidence type="ECO:0008006" key="4">
    <source>
        <dbReference type="Google" id="ProtNLM"/>
    </source>
</evidence>
<dbReference type="Gene3D" id="3.80.10.10">
    <property type="entry name" value="Ribonuclease Inhibitor"/>
    <property type="match status" value="1"/>
</dbReference>
<accession>A0A095D1S8</accession>
<dbReference type="SUPFAM" id="SSF52047">
    <property type="entry name" value="RNI-like"/>
    <property type="match status" value="1"/>
</dbReference>
<feature type="region of interest" description="Disordered" evidence="1">
    <location>
        <begin position="44"/>
        <end position="70"/>
    </location>
</feature>
<dbReference type="KEGG" id="cdeu:CNBG_1234"/>